<dbReference type="InterPro" id="IPR036641">
    <property type="entry name" value="HPT_dom_sf"/>
</dbReference>
<keyword evidence="7" id="KW-0547">Nucleotide-binding</keyword>
<dbReference type="RefSeq" id="WP_379236454.1">
    <property type="nucleotide sequence ID" value="NZ_JBHSTE010000005.1"/>
</dbReference>
<dbReference type="CDD" id="cd00088">
    <property type="entry name" value="HPT"/>
    <property type="match status" value="1"/>
</dbReference>
<dbReference type="PRINTS" id="PR00344">
    <property type="entry name" value="BCTRLSENSOR"/>
</dbReference>
<dbReference type="PROSITE" id="PS50109">
    <property type="entry name" value="HIS_KIN"/>
    <property type="match status" value="1"/>
</dbReference>
<dbReference type="SMART" id="SM01231">
    <property type="entry name" value="H-kinase_dim"/>
    <property type="match status" value="1"/>
</dbReference>
<keyword evidence="17" id="KW-1185">Reference proteome</keyword>
<protein>
    <recommendedName>
        <fullName evidence="3">Chemotaxis protein CheA</fullName>
        <ecNumber evidence="2">2.7.13.3</ecNumber>
    </recommendedName>
</protein>
<evidence type="ECO:0000256" key="10">
    <source>
        <dbReference type="ARBA" id="ARBA00023012"/>
    </source>
</evidence>
<dbReference type="Pfam" id="PF01627">
    <property type="entry name" value="Hpt"/>
    <property type="match status" value="1"/>
</dbReference>
<evidence type="ECO:0000259" key="14">
    <source>
        <dbReference type="PROSITE" id="PS50851"/>
    </source>
</evidence>
<evidence type="ECO:0000313" key="17">
    <source>
        <dbReference type="Proteomes" id="UP001596233"/>
    </source>
</evidence>
<comment type="function">
    <text evidence="11">Involved in the transmission of sensory signals from the chemoreceptors to the flagellar motors. CheA is autophosphorylated; it can transfer its phosphate group to either CheB or CheY.</text>
</comment>
<dbReference type="GO" id="GO:0005524">
    <property type="term" value="F:ATP binding"/>
    <property type="evidence" value="ECO:0007669"/>
    <property type="project" value="UniProtKB-KW"/>
</dbReference>
<evidence type="ECO:0000256" key="1">
    <source>
        <dbReference type="ARBA" id="ARBA00000085"/>
    </source>
</evidence>
<dbReference type="InterPro" id="IPR051315">
    <property type="entry name" value="Bact_Chemotaxis_CheA"/>
</dbReference>
<dbReference type="InterPro" id="IPR002545">
    <property type="entry name" value="CheW-lke_dom"/>
</dbReference>
<dbReference type="Pfam" id="PF01584">
    <property type="entry name" value="CheW"/>
    <property type="match status" value="1"/>
</dbReference>
<dbReference type="EMBL" id="JBHSTE010000005">
    <property type="protein sequence ID" value="MFC6334194.1"/>
    <property type="molecule type" value="Genomic_DNA"/>
</dbReference>
<evidence type="ECO:0000256" key="12">
    <source>
        <dbReference type="PROSITE-ProRule" id="PRU00110"/>
    </source>
</evidence>
<evidence type="ECO:0000256" key="9">
    <source>
        <dbReference type="ARBA" id="ARBA00022840"/>
    </source>
</evidence>
<evidence type="ECO:0000256" key="4">
    <source>
        <dbReference type="ARBA" id="ARBA00022500"/>
    </source>
</evidence>
<organism evidence="16 17">
    <name type="scientific">Paenibacillus septentrionalis</name>
    <dbReference type="NCBI Taxonomy" id="429342"/>
    <lineage>
        <taxon>Bacteria</taxon>
        <taxon>Bacillati</taxon>
        <taxon>Bacillota</taxon>
        <taxon>Bacilli</taxon>
        <taxon>Bacillales</taxon>
        <taxon>Paenibacillaceae</taxon>
        <taxon>Paenibacillus</taxon>
    </lineage>
</organism>
<dbReference type="SUPFAM" id="SSF47384">
    <property type="entry name" value="Homodimeric domain of signal transducing histidine kinase"/>
    <property type="match status" value="1"/>
</dbReference>
<dbReference type="SUPFAM" id="SSF50341">
    <property type="entry name" value="CheW-like"/>
    <property type="match status" value="1"/>
</dbReference>
<keyword evidence="9 16" id="KW-0067">ATP-binding</keyword>
<dbReference type="InterPro" id="IPR036097">
    <property type="entry name" value="HisK_dim/P_sf"/>
</dbReference>
<dbReference type="InterPro" id="IPR003594">
    <property type="entry name" value="HATPase_dom"/>
</dbReference>
<feature type="domain" description="CheW-like" evidence="14">
    <location>
        <begin position="707"/>
        <end position="835"/>
    </location>
</feature>
<feature type="domain" description="HPt" evidence="15">
    <location>
        <begin position="1"/>
        <end position="100"/>
    </location>
</feature>
<evidence type="ECO:0000256" key="2">
    <source>
        <dbReference type="ARBA" id="ARBA00012438"/>
    </source>
</evidence>
<keyword evidence="6" id="KW-0808">Transferase</keyword>
<dbReference type="Gene3D" id="3.30.565.10">
    <property type="entry name" value="Histidine kinase-like ATPase, C-terminal domain"/>
    <property type="match status" value="1"/>
</dbReference>
<dbReference type="PANTHER" id="PTHR43395">
    <property type="entry name" value="SENSOR HISTIDINE KINASE CHEA"/>
    <property type="match status" value="1"/>
</dbReference>
<proteinExistence type="predicted"/>
<dbReference type="SUPFAM" id="SSF47226">
    <property type="entry name" value="Histidine-containing phosphotransfer domain, HPT domain"/>
    <property type="match status" value="1"/>
</dbReference>
<keyword evidence="10" id="KW-0902">Two-component regulatory system</keyword>
<evidence type="ECO:0000259" key="13">
    <source>
        <dbReference type="PROSITE" id="PS50109"/>
    </source>
</evidence>
<dbReference type="SUPFAM" id="SSF55874">
    <property type="entry name" value="ATPase domain of HSP90 chaperone/DNA topoisomerase II/histidine kinase"/>
    <property type="match status" value="1"/>
</dbReference>
<dbReference type="SMART" id="SM00260">
    <property type="entry name" value="CheW"/>
    <property type="match status" value="1"/>
</dbReference>
<dbReference type="InterPro" id="IPR036890">
    <property type="entry name" value="HATPase_C_sf"/>
</dbReference>
<dbReference type="Pfam" id="PF02895">
    <property type="entry name" value="H-kinase_dim"/>
    <property type="match status" value="1"/>
</dbReference>
<dbReference type="Gene3D" id="1.10.287.560">
    <property type="entry name" value="Histidine kinase CheA-like, homodimeric domain"/>
    <property type="match status" value="1"/>
</dbReference>
<dbReference type="PROSITE" id="PS50851">
    <property type="entry name" value="CHEW"/>
    <property type="match status" value="1"/>
</dbReference>
<dbReference type="Pfam" id="PF02518">
    <property type="entry name" value="HATPase_c"/>
    <property type="match status" value="1"/>
</dbReference>
<evidence type="ECO:0000256" key="5">
    <source>
        <dbReference type="ARBA" id="ARBA00022553"/>
    </source>
</evidence>
<gene>
    <name evidence="16" type="ORF">ACFP56_16315</name>
</gene>
<evidence type="ECO:0000256" key="8">
    <source>
        <dbReference type="ARBA" id="ARBA00022777"/>
    </source>
</evidence>
<keyword evidence="4" id="KW-0145">Chemotaxis</keyword>
<evidence type="ECO:0000259" key="15">
    <source>
        <dbReference type="PROSITE" id="PS50894"/>
    </source>
</evidence>
<dbReference type="InterPro" id="IPR036061">
    <property type="entry name" value="CheW-like_dom_sf"/>
</dbReference>
<dbReference type="PROSITE" id="PS50894">
    <property type="entry name" value="HPT"/>
    <property type="match status" value="1"/>
</dbReference>
<reference evidence="17" key="1">
    <citation type="journal article" date="2019" name="Int. J. Syst. Evol. Microbiol.">
        <title>The Global Catalogue of Microorganisms (GCM) 10K type strain sequencing project: providing services to taxonomists for standard genome sequencing and annotation.</title>
        <authorList>
            <consortium name="The Broad Institute Genomics Platform"/>
            <consortium name="The Broad Institute Genome Sequencing Center for Infectious Disease"/>
            <person name="Wu L."/>
            <person name="Ma J."/>
        </authorList>
    </citation>
    <scope>NUCLEOTIDE SEQUENCE [LARGE SCALE GENOMIC DNA]</scope>
    <source>
        <strain evidence="17">PCU 280</strain>
    </source>
</reference>
<dbReference type="InterPro" id="IPR004105">
    <property type="entry name" value="CheA-like_dim"/>
</dbReference>
<dbReference type="Gene3D" id="1.20.120.160">
    <property type="entry name" value="HPT domain"/>
    <property type="match status" value="1"/>
</dbReference>
<keyword evidence="5 12" id="KW-0597">Phosphoprotein</keyword>
<comment type="catalytic activity">
    <reaction evidence="1">
        <text>ATP + protein L-histidine = ADP + protein N-phospho-L-histidine.</text>
        <dbReference type="EC" id="2.7.13.3"/>
    </reaction>
</comment>
<keyword evidence="8" id="KW-0418">Kinase</keyword>
<dbReference type="InterPro" id="IPR005467">
    <property type="entry name" value="His_kinase_dom"/>
</dbReference>
<dbReference type="SMART" id="SM00073">
    <property type="entry name" value="HPT"/>
    <property type="match status" value="1"/>
</dbReference>
<comment type="caution">
    <text evidence="16">The sequence shown here is derived from an EMBL/GenBank/DDBJ whole genome shotgun (WGS) entry which is preliminary data.</text>
</comment>
<dbReference type="EC" id="2.7.13.3" evidence="2"/>
<dbReference type="SMART" id="SM00387">
    <property type="entry name" value="HATPase_c"/>
    <property type="match status" value="1"/>
</dbReference>
<dbReference type="InterPro" id="IPR037006">
    <property type="entry name" value="CheA-like_homodim_sf"/>
</dbReference>
<dbReference type="Gene3D" id="2.30.30.40">
    <property type="entry name" value="SH3 Domains"/>
    <property type="match status" value="1"/>
</dbReference>
<dbReference type="InterPro" id="IPR008207">
    <property type="entry name" value="Sig_transdc_His_kin_Hpt_dom"/>
</dbReference>
<evidence type="ECO:0000313" key="16">
    <source>
        <dbReference type="EMBL" id="MFC6334194.1"/>
    </source>
</evidence>
<sequence length="835" mass="93499">MELIRSFLSEAEELLTRINEEILAFESNPDDEERLNQIFRAAHTLKGSSNLYGFSGIAVLTHLLEGILEEIQEGTRQMETRLTDLLLESFDQVRWLVQQIENGQEDPQAEPDLLHRLRQAAKQEEWLDLEYTGLTLQGPLRLEQWLEELRVLLSGNDLCSGTAFAELLDRAVQGDGDRLKAANMSDEAYKELKKLSSDLKRRRKASDQTNEKLAKLISYIGSPMQDALAGVPELRHLLAAAALLERPIKVLAASGEPLPQWWGELWGKWQDGLKMLYQGQVDGSLSDLALDVWELCERSEPVAAPVRDTILLPPPIEEEDHAYAEIAAGAELILQPLSVLPPVDDAMTRKLAVEQLHFLAPKGRPLIDRWELASQILLRCAKLLKDDDLERLALHKAPDMSSLNLKMKQLTEDTTVLPFDGEQLTDDLSNLALKHRSGLKERDVVEQPEAEQERIIRIEQGKLDRLMELIGELVVAKNAFPYIIQEMTEPALAQQLKEKFGMLDRISKELQDAIIDVRMLPLSSVFSKFNRFVRDLAKQLGKQINLEISGEETTLDKRLVEVLSEPLIHLVRNAIDHGIETEEERRLTGKLPAGLLRLHAWREGNKVLIEVTDDGRGIDIESIRQKAVELKLLGKEEATDLGSEELQRYIFKAGFTTAEGVTSMSGRGVGLDAVLSNIENMQGKITIQSESGRGTTFTIELPLTLTMTQVLQVQVADQVYGIPLDQIGQTMRVSVDELQSVQGQLVLSLPDQVVPVLELKTYFGLTEATESLNEYRYVAILKNGIGLQVDFFKGQQEVVVKPLEAGLRHLAHFTGVSIMGDGTVLLILNSNGLEI</sequence>
<evidence type="ECO:0000256" key="7">
    <source>
        <dbReference type="ARBA" id="ARBA00022741"/>
    </source>
</evidence>
<evidence type="ECO:0000256" key="6">
    <source>
        <dbReference type="ARBA" id="ARBA00022679"/>
    </source>
</evidence>
<name>A0ABW1V9L5_9BACL</name>
<dbReference type="PANTHER" id="PTHR43395:SF10">
    <property type="entry name" value="CHEMOTAXIS PROTEIN CHEA"/>
    <property type="match status" value="1"/>
</dbReference>
<evidence type="ECO:0000256" key="3">
    <source>
        <dbReference type="ARBA" id="ARBA00021495"/>
    </source>
</evidence>
<feature type="domain" description="Histidine kinase" evidence="13">
    <location>
        <begin position="504"/>
        <end position="705"/>
    </location>
</feature>
<dbReference type="Proteomes" id="UP001596233">
    <property type="component" value="Unassembled WGS sequence"/>
</dbReference>
<accession>A0ABW1V9L5</accession>
<dbReference type="InterPro" id="IPR004358">
    <property type="entry name" value="Sig_transdc_His_kin-like_C"/>
</dbReference>
<feature type="modified residue" description="Phosphohistidine" evidence="12">
    <location>
        <position position="43"/>
    </location>
</feature>
<evidence type="ECO:0000256" key="11">
    <source>
        <dbReference type="ARBA" id="ARBA00035100"/>
    </source>
</evidence>